<evidence type="ECO:0000313" key="1">
    <source>
        <dbReference type="EMBL" id="KAJ9116584.1"/>
    </source>
</evidence>
<comment type="caution">
    <text evidence="1">The sequence shown here is derived from an EMBL/GenBank/DDBJ whole genome shotgun (WGS) entry which is preliminary data.</text>
</comment>
<protein>
    <submittedName>
        <fullName evidence="1">Uncharacterized protein</fullName>
    </submittedName>
</protein>
<proteinExistence type="predicted"/>
<dbReference type="EMBL" id="JASBWS010000003">
    <property type="protein sequence ID" value="KAJ9116584.1"/>
    <property type="molecule type" value="Genomic_DNA"/>
</dbReference>
<sequence length="432" mass="47510">MNSPPGFVPPRPRRHVHHQVAPIVVPPRMHPRQMLRTNQRGPNAVPVPTPHYSHPGQQPFLDPNMRHPFRSPMMPFMPYPVPMGMFVPPHGFGRAMPMMPMPLHPQTQQVHHVHHHHYHYAAHHFDTSPSTSERAFPSREAWQRHGRPDPSPQVFDPDGYPLGNTNDGGPDVVDVEDASRSGMVMVVRDGERHQSARYFAARAAEQECKGETRRGLGDAAGEQRMSSPVSNAHGMQSMSRMQDEETDENTKDDDSTPEITPTLSNQDRTSHSAATAGSGDADGPDGHHVDEVVRGGGSACAQAAQDVTPRRAQSLWERQMSPPVESPLQDKQRARSLHSRAIPTIPAKTTGEVIHPLGPGTPRLNTASSAATTSQSPSAQIPPDAMNTAVDRLLDTTGLSARQFMQMLDDRAFVLDVERYKEVRGGPDGKGR</sequence>
<accession>A0ACC2WZJ4</accession>
<name>A0ACC2WZJ4_9TREE</name>
<evidence type="ECO:0000313" key="2">
    <source>
        <dbReference type="Proteomes" id="UP001230649"/>
    </source>
</evidence>
<organism evidence="1 2">
    <name type="scientific">Naganishia adeliensis</name>
    <dbReference type="NCBI Taxonomy" id="92952"/>
    <lineage>
        <taxon>Eukaryota</taxon>
        <taxon>Fungi</taxon>
        <taxon>Dikarya</taxon>
        <taxon>Basidiomycota</taxon>
        <taxon>Agaricomycotina</taxon>
        <taxon>Tremellomycetes</taxon>
        <taxon>Filobasidiales</taxon>
        <taxon>Filobasidiaceae</taxon>
        <taxon>Naganishia</taxon>
    </lineage>
</organism>
<reference evidence="1" key="1">
    <citation type="submission" date="2023-04" db="EMBL/GenBank/DDBJ databases">
        <title>Draft Genome sequencing of Naganishia species isolated from polar environments using Oxford Nanopore Technology.</title>
        <authorList>
            <person name="Leo P."/>
            <person name="Venkateswaran K."/>
        </authorList>
    </citation>
    <scope>NUCLEOTIDE SEQUENCE</scope>
    <source>
        <strain evidence="1">MNA-CCFEE 5262</strain>
    </source>
</reference>
<keyword evidence="2" id="KW-1185">Reference proteome</keyword>
<gene>
    <name evidence="1" type="ORF">QFC20_000517</name>
</gene>
<dbReference type="Proteomes" id="UP001230649">
    <property type="component" value="Unassembled WGS sequence"/>
</dbReference>